<gene>
    <name evidence="1" type="ORF">BRAPAZ1V2_A08P07120.2</name>
</gene>
<accession>A0A8D9HCS5</accession>
<organism evidence="1 2">
    <name type="scientific">Brassica campestris</name>
    <name type="common">Field mustard</name>
    <dbReference type="NCBI Taxonomy" id="3711"/>
    <lineage>
        <taxon>Eukaryota</taxon>
        <taxon>Viridiplantae</taxon>
        <taxon>Streptophyta</taxon>
        <taxon>Embryophyta</taxon>
        <taxon>Tracheophyta</taxon>
        <taxon>Spermatophyta</taxon>
        <taxon>Magnoliopsida</taxon>
        <taxon>eudicotyledons</taxon>
        <taxon>Gunneridae</taxon>
        <taxon>Pentapetalae</taxon>
        <taxon>rosids</taxon>
        <taxon>malvids</taxon>
        <taxon>Brassicales</taxon>
        <taxon>Brassicaceae</taxon>
        <taxon>Brassiceae</taxon>
        <taxon>Brassica</taxon>
    </lineage>
</organism>
<dbReference type="Gramene" id="A08p07120.2_BraZ1">
    <property type="protein sequence ID" value="A08p07120.2_BraZ1.CDS.1"/>
    <property type="gene ID" value="A08g07120.2_BraZ1"/>
</dbReference>
<sequence length="40" mass="4701">MVMDKEESFRRDNCSFMAVKQRSLIHRPRCFAVVITVTVV</sequence>
<evidence type="ECO:0000313" key="2">
    <source>
        <dbReference type="Proteomes" id="UP000694005"/>
    </source>
</evidence>
<protein>
    <submittedName>
        <fullName evidence="1">Uncharacterized protein</fullName>
    </submittedName>
</protein>
<dbReference type="AlphaFoldDB" id="A0A8D9HCS5"/>
<dbReference type="EMBL" id="LS974624">
    <property type="protein sequence ID" value="CAG7897046.1"/>
    <property type="molecule type" value="Genomic_DNA"/>
</dbReference>
<reference evidence="1 2" key="1">
    <citation type="submission" date="2021-07" db="EMBL/GenBank/DDBJ databases">
        <authorList>
            <consortium name="Genoscope - CEA"/>
            <person name="William W."/>
        </authorList>
    </citation>
    <scope>NUCLEOTIDE SEQUENCE [LARGE SCALE GENOMIC DNA]</scope>
</reference>
<name>A0A8D9HCS5_BRACM</name>
<evidence type="ECO:0000313" key="1">
    <source>
        <dbReference type="EMBL" id="CAG7897046.1"/>
    </source>
</evidence>
<proteinExistence type="predicted"/>
<dbReference type="Proteomes" id="UP000694005">
    <property type="component" value="Chromosome A08"/>
</dbReference>